<dbReference type="KEGG" id="vg:28800264"/>
<organism evidence="1 2">
    <name type="scientific">Gordonia phage Wizard</name>
    <dbReference type="NCBI Taxonomy" id="1838083"/>
    <lineage>
        <taxon>Viruses</taxon>
        <taxon>Duplodnaviria</taxon>
        <taxon>Heunggongvirae</taxon>
        <taxon>Uroviricota</taxon>
        <taxon>Caudoviricetes</taxon>
        <taxon>Stackebrandtviridae</taxon>
        <taxon>Frickvirinae</taxon>
        <taxon>Wizardvirus</taxon>
        <taxon>Wizardvirus wizard</taxon>
    </lineage>
</organism>
<reference evidence="1 2" key="1">
    <citation type="submission" date="2016-03" db="EMBL/GenBank/DDBJ databases">
        <authorList>
            <person name="Montgomery M.T."/>
            <person name="Guerrero C.A."/>
            <person name="Mavrich T.N."/>
            <person name="Pope W.H."/>
            <person name="Garlena R.A."/>
            <person name="Russell D.A."/>
            <person name="Jacobs-Sera D."/>
            <person name="Hendrix R.W."/>
            <person name="Hatfull G.F."/>
        </authorList>
    </citation>
    <scope>NUCLEOTIDE SEQUENCE [LARGE SCALE GENOMIC DNA]</scope>
</reference>
<proteinExistence type="predicted"/>
<sequence length="47" mass="4984">MTANGILSALGLVAALATVLRIAWVLQQRRNNRPEEHNTITGTGGTP</sequence>
<evidence type="ECO:0000313" key="1">
    <source>
        <dbReference type="EMBL" id="ANA85315.1"/>
    </source>
</evidence>
<accession>A0A166Y1K2</accession>
<name>A0A166Y1K2_9CAUD</name>
<dbReference type="Proteomes" id="UP000204215">
    <property type="component" value="Segment"/>
</dbReference>
<keyword evidence="2" id="KW-1185">Reference proteome</keyword>
<evidence type="ECO:0000313" key="2">
    <source>
        <dbReference type="Proteomes" id="UP000204215"/>
    </source>
</evidence>
<protein>
    <submittedName>
        <fullName evidence="1">Uncharacterized protein</fullName>
    </submittedName>
</protein>
<dbReference type="GeneID" id="28800264"/>
<dbReference type="EMBL" id="KU998234">
    <property type="protein sequence ID" value="ANA85315.1"/>
    <property type="molecule type" value="Genomic_DNA"/>
</dbReference>
<dbReference type="RefSeq" id="YP_009274048.1">
    <property type="nucleotide sequence ID" value="NC_030913.1"/>
</dbReference>
<gene>
    <name evidence="1" type="primary">9</name>
    <name evidence="1" type="ORF">WIZARD_9</name>
</gene>